<evidence type="ECO:0000259" key="3">
    <source>
        <dbReference type="PROSITE" id="PS51782"/>
    </source>
</evidence>
<feature type="domain" description="LysM" evidence="3">
    <location>
        <begin position="483"/>
        <end position="532"/>
    </location>
</feature>
<feature type="compositionally biased region" description="Low complexity" evidence="1">
    <location>
        <begin position="119"/>
        <end position="131"/>
    </location>
</feature>
<dbReference type="Pfam" id="PF01476">
    <property type="entry name" value="LysM"/>
    <property type="match status" value="1"/>
</dbReference>
<evidence type="ECO:0000256" key="1">
    <source>
        <dbReference type="SAM" id="MobiDB-lite"/>
    </source>
</evidence>
<dbReference type="PANTHER" id="PTHR34700:SF4">
    <property type="entry name" value="PHAGE-LIKE ELEMENT PBSX PROTEIN XKDP"/>
    <property type="match status" value="1"/>
</dbReference>
<evidence type="ECO:0000313" key="5">
    <source>
        <dbReference type="Proteomes" id="UP000051681"/>
    </source>
</evidence>
<dbReference type="AlphaFoldDB" id="A0A0P1GR20"/>
<feature type="region of interest" description="Disordered" evidence="1">
    <location>
        <begin position="283"/>
        <end position="347"/>
    </location>
</feature>
<feature type="compositionally biased region" description="Low complexity" evidence="1">
    <location>
        <begin position="50"/>
        <end position="81"/>
    </location>
</feature>
<dbReference type="PANTHER" id="PTHR34700">
    <property type="entry name" value="POTASSIUM BINDING PROTEIN KBP"/>
    <property type="match status" value="1"/>
</dbReference>
<evidence type="ECO:0000313" key="4">
    <source>
        <dbReference type="EMBL" id="CUH84876.1"/>
    </source>
</evidence>
<feature type="transmembrane region" description="Helical" evidence="2">
    <location>
        <begin position="12"/>
        <end position="33"/>
    </location>
</feature>
<dbReference type="Gene3D" id="3.10.350.10">
    <property type="entry name" value="LysM domain"/>
    <property type="match status" value="1"/>
</dbReference>
<proteinExistence type="predicted"/>
<sequence>MTKETGTSTTQTLAYGAGALIALLLALYGLGVFDQNDTAVEEAEVQSDVATEAAPAQPASTEPEAPTAEAVQDEAAAANDAPQGDVANAADVQGDGAAVEPTEAAEEPAADPKAADVSPAGEVAAADEGAASPATTALEGAAEGETASDANAAATNATVLENTSDAAVETPAEVVAAPVETTVADLSPTFDVVRVEADGNMQIAGEAPGGATLEVLLDDTVIESLIVGDDGKFAAFLTLTPSDQPRAMALQLRDGDKVMRSAEQVIIAPIAAPVVVAEATTESAAATSEDTQQGTTVTAPASEEQSVADAANDTAAEQSATETATAVEEATSETAANAPEEGAADATPSAPAVIIAGQDGVKVIQPAAEAPEGGLMLDAISYGAAGEVELAGRGTAGAFLRVYLNNAVVAEGTVGQDARWSLMLADVAPGTYTLRIDQLDEDGVVTARVETPFKREAPEAVAAAAGGNDNSDTEGAPQTAPVRVVTVQPGNTLWAIARDAYGDGILYVRVFEANRSLIRNPDLIYPGQIFTVPE</sequence>
<keyword evidence="2" id="KW-1133">Transmembrane helix</keyword>
<dbReference type="SMART" id="SM00257">
    <property type="entry name" value="LysM"/>
    <property type="match status" value="1"/>
</dbReference>
<dbReference type="InterPro" id="IPR052196">
    <property type="entry name" value="Bact_Kbp"/>
</dbReference>
<name>A0A0P1GR20_9RHOB</name>
<dbReference type="RefSeq" id="WP_058318968.1">
    <property type="nucleotide sequence ID" value="NZ_CYSF01000009.1"/>
</dbReference>
<gene>
    <name evidence="4" type="ORF">TM5383_02095</name>
</gene>
<protein>
    <submittedName>
        <fullName evidence="4">LysM domain/BON superfamily protein</fullName>
    </submittedName>
</protein>
<dbReference type="OrthoDB" id="370541at2"/>
<dbReference type="STRING" id="340021.TM5383_02095"/>
<feature type="region of interest" description="Disordered" evidence="1">
    <location>
        <begin position="43"/>
        <end position="81"/>
    </location>
</feature>
<dbReference type="PROSITE" id="PS51782">
    <property type="entry name" value="LYSM"/>
    <property type="match status" value="1"/>
</dbReference>
<keyword evidence="5" id="KW-1185">Reference proteome</keyword>
<feature type="compositionally biased region" description="Low complexity" evidence="1">
    <location>
        <begin position="314"/>
        <end position="346"/>
    </location>
</feature>
<feature type="compositionally biased region" description="Polar residues" evidence="1">
    <location>
        <begin position="290"/>
        <end position="305"/>
    </location>
</feature>
<accession>A0A0P1GR20</accession>
<dbReference type="EMBL" id="CYSF01000009">
    <property type="protein sequence ID" value="CUH84876.1"/>
    <property type="molecule type" value="Genomic_DNA"/>
</dbReference>
<dbReference type="Proteomes" id="UP000051681">
    <property type="component" value="Unassembled WGS sequence"/>
</dbReference>
<evidence type="ECO:0000256" key="2">
    <source>
        <dbReference type="SAM" id="Phobius"/>
    </source>
</evidence>
<keyword evidence="2" id="KW-0472">Membrane</keyword>
<organism evidence="4 5">
    <name type="scientific">Thalassovita mediterranea</name>
    <dbReference type="NCBI Taxonomy" id="340021"/>
    <lineage>
        <taxon>Bacteria</taxon>
        <taxon>Pseudomonadati</taxon>
        <taxon>Pseudomonadota</taxon>
        <taxon>Alphaproteobacteria</taxon>
        <taxon>Rhodobacterales</taxon>
        <taxon>Roseobacteraceae</taxon>
        <taxon>Thalassovita</taxon>
    </lineage>
</organism>
<feature type="region of interest" description="Disordered" evidence="1">
    <location>
        <begin position="96"/>
        <end position="131"/>
    </location>
</feature>
<dbReference type="InterPro" id="IPR018392">
    <property type="entry name" value="LysM"/>
</dbReference>
<keyword evidence="2" id="KW-0812">Transmembrane</keyword>
<dbReference type="CDD" id="cd00118">
    <property type="entry name" value="LysM"/>
    <property type="match status" value="1"/>
</dbReference>
<dbReference type="InterPro" id="IPR036779">
    <property type="entry name" value="LysM_dom_sf"/>
</dbReference>
<reference evidence="4 5" key="1">
    <citation type="submission" date="2015-09" db="EMBL/GenBank/DDBJ databases">
        <authorList>
            <consortium name="Swine Surveillance"/>
        </authorList>
    </citation>
    <scope>NUCLEOTIDE SEQUENCE [LARGE SCALE GENOMIC DNA]</scope>
    <source>
        <strain evidence="4 5">CECT 8383</strain>
    </source>
</reference>